<dbReference type="EMBL" id="FPKV01000002">
    <property type="protein sequence ID" value="SFZ91703.1"/>
    <property type="molecule type" value="Genomic_DNA"/>
</dbReference>
<sequence>MIETLGKADVIIKSATSGSINLLEDEEFKLLKELIGTAANN</sequence>
<accession>A0A1K2IH45</accession>
<evidence type="ECO:0000313" key="2">
    <source>
        <dbReference type="Proteomes" id="UP000182544"/>
    </source>
</evidence>
<dbReference type="RefSeq" id="WP_262494245.1">
    <property type="nucleotide sequence ID" value="NZ_FPKV01000002.1"/>
</dbReference>
<evidence type="ECO:0000313" key="1">
    <source>
        <dbReference type="EMBL" id="SFZ91703.1"/>
    </source>
</evidence>
<dbReference type="Proteomes" id="UP000182544">
    <property type="component" value="Unassembled WGS sequence"/>
</dbReference>
<protein>
    <submittedName>
        <fullName evidence="1">Uncharacterized protein</fullName>
    </submittedName>
</protein>
<keyword evidence="2" id="KW-1185">Reference proteome</keyword>
<gene>
    <name evidence="1" type="ORF">SAMN05428642_102241</name>
</gene>
<name>A0A1K2IH45_9FLAO</name>
<dbReference type="STRING" id="369401.SAMN05428642_102241"/>
<dbReference type="AlphaFoldDB" id="A0A1K2IH45"/>
<reference evidence="1 2" key="1">
    <citation type="submission" date="2016-10" db="EMBL/GenBank/DDBJ databases">
        <authorList>
            <person name="de Groot N.N."/>
        </authorList>
    </citation>
    <scope>NUCLEOTIDE SEQUENCE [LARGE SCALE GENOMIC DNA]</scope>
    <source>
        <strain evidence="1 2">DSM 18180</strain>
    </source>
</reference>
<organism evidence="1 2">
    <name type="scientific">Flaviramulus basaltis</name>
    <dbReference type="NCBI Taxonomy" id="369401"/>
    <lineage>
        <taxon>Bacteria</taxon>
        <taxon>Pseudomonadati</taxon>
        <taxon>Bacteroidota</taxon>
        <taxon>Flavobacteriia</taxon>
        <taxon>Flavobacteriales</taxon>
        <taxon>Flavobacteriaceae</taxon>
        <taxon>Flaviramulus</taxon>
    </lineage>
</organism>
<proteinExistence type="predicted"/>